<evidence type="ECO:0000256" key="4">
    <source>
        <dbReference type="ARBA" id="ARBA00022448"/>
    </source>
</evidence>
<gene>
    <name evidence="16" type="ORF">P775_12940</name>
</gene>
<feature type="domain" description="ABC transmembrane type-1" evidence="15">
    <location>
        <begin position="19"/>
        <end position="207"/>
    </location>
</feature>
<evidence type="ECO:0000256" key="13">
    <source>
        <dbReference type="RuleBase" id="RU363032"/>
    </source>
</evidence>
<dbReference type="PANTHER" id="PTHR30614">
    <property type="entry name" value="MEMBRANE COMPONENT OF AMINO ACID ABC TRANSPORTER"/>
    <property type="match status" value="1"/>
</dbReference>
<evidence type="ECO:0000256" key="14">
    <source>
        <dbReference type="SAM" id="MobiDB-lite"/>
    </source>
</evidence>
<dbReference type="PANTHER" id="PTHR30614:SF20">
    <property type="entry name" value="GLUTAMINE TRANSPORT SYSTEM PERMEASE PROTEIN GLNP"/>
    <property type="match status" value="1"/>
</dbReference>
<evidence type="ECO:0000256" key="3">
    <source>
        <dbReference type="ARBA" id="ARBA00010072"/>
    </source>
</evidence>
<evidence type="ECO:0000259" key="15">
    <source>
        <dbReference type="PROSITE" id="PS50928"/>
    </source>
</evidence>
<keyword evidence="5" id="KW-1003">Cell membrane</keyword>
<comment type="function">
    <text evidence="1">Part of the binding-protein-dependent transport system for glutamine; probably responsible for the translocation of the substrate across the membrane.</text>
</comment>
<dbReference type="OrthoDB" id="9814550at2"/>
<evidence type="ECO:0000256" key="9">
    <source>
        <dbReference type="ARBA" id="ARBA00023136"/>
    </source>
</evidence>
<dbReference type="GO" id="GO:0006865">
    <property type="term" value="P:amino acid transport"/>
    <property type="evidence" value="ECO:0007669"/>
    <property type="project" value="UniProtKB-KW"/>
</dbReference>
<dbReference type="Gene3D" id="1.10.3720.10">
    <property type="entry name" value="MetI-like"/>
    <property type="match status" value="1"/>
</dbReference>
<dbReference type="GO" id="GO:0043190">
    <property type="term" value="C:ATP-binding cassette (ABC) transporter complex"/>
    <property type="evidence" value="ECO:0007669"/>
    <property type="project" value="InterPro"/>
</dbReference>
<keyword evidence="7" id="KW-0029">Amino-acid transport</keyword>
<evidence type="ECO:0000313" key="17">
    <source>
        <dbReference type="Proteomes" id="UP000231259"/>
    </source>
</evidence>
<dbReference type="SUPFAM" id="SSF161098">
    <property type="entry name" value="MetI-like"/>
    <property type="match status" value="1"/>
</dbReference>
<accession>A0A2G8RE14</accession>
<comment type="subcellular location">
    <subcellularLocation>
        <location evidence="2">Cell inner membrane</location>
        <topology evidence="2">Multi-pass membrane protein</topology>
    </subcellularLocation>
    <subcellularLocation>
        <location evidence="13">Cell membrane</location>
        <topology evidence="13">Multi-pass membrane protein</topology>
    </subcellularLocation>
</comment>
<keyword evidence="6 13" id="KW-0812">Transmembrane</keyword>
<comment type="subunit">
    <text evidence="11">The complex is composed of two ATP-binding proteins (GltL), two transmembrane proteins (GltJ and GltK) and a solute-binding protein (GltI).</text>
</comment>
<dbReference type="RefSeq" id="WP_099911284.1">
    <property type="nucleotide sequence ID" value="NZ_AWWI01000087.1"/>
</dbReference>
<evidence type="ECO:0000256" key="2">
    <source>
        <dbReference type="ARBA" id="ARBA00004429"/>
    </source>
</evidence>
<sequence>MSFELVYQYLVSQSFISGAWMTLSITVVSLFFGVIVGLIIALLQGLKFAPVNWLTLIYLWLFRGTPVLFQIIFIYNVLPTFGIRLSAFLSAVIALSLNEGAYMAEIIRSGLQAVRKGQRTAGLALGMTRGKVMRYIVLPQAARIVLPPMGNQTIGMLKTSALVSVIAVEELLLVANQTASADFRYFEALTAAGIYYLALTSVFMVGQYLMERSLEPKKRRGAAPRSLMSRLAGKANPKPVAEEGP</sequence>
<dbReference type="NCBIfam" id="TIGR01726">
    <property type="entry name" value="HEQRo_perm_3TM"/>
    <property type="match status" value="1"/>
</dbReference>
<evidence type="ECO:0000256" key="1">
    <source>
        <dbReference type="ARBA" id="ARBA00003159"/>
    </source>
</evidence>
<dbReference type="Proteomes" id="UP000231259">
    <property type="component" value="Unassembled WGS sequence"/>
</dbReference>
<keyword evidence="9 13" id="KW-0472">Membrane</keyword>
<feature type="region of interest" description="Disordered" evidence="14">
    <location>
        <begin position="217"/>
        <end position="245"/>
    </location>
</feature>
<keyword evidence="4 13" id="KW-0813">Transport</keyword>
<protein>
    <recommendedName>
        <fullName evidence="12">Glutamate/aspartate import permease protein GltK</fullName>
    </recommendedName>
</protein>
<dbReference type="FunFam" id="1.10.3720.10:FF:000006">
    <property type="entry name" value="Glutamate/aspartate ABC transporter, permease protein GltK"/>
    <property type="match status" value="1"/>
</dbReference>
<evidence type="ECO:0000256" key="7">
    <source>
        <dbReference type="ARBA" id="ARBA00022970"/>
    </source>
</evidence>
<feature type="transmembrane region" description="Helical" evidence="13">
    <location>
        <begin position="188"/>
        <end position="210"/>
    </location>
</feature>
<feature type="transmembrane region" description="Helical" evidence="13">
    <location>
        <begin position="81"/>
        <end position="98"/>
    </location>
</feature>
<reference evidence="16 17" key="1">
    <citation type="submission" date="2013-09" db="EMBL/GenBank/DDBJ databases">
        <title>Genome sequencing of Phaeobacter antarcticus sp. nov. SM1211.</title>
        <authorList>
            <person name="Zhang X.-Y."/>
            <person name="Liu C."/>
            <person name="Chen X.-L."/>
            <person name="Xie B.-B."/>
            <person name="Qin Q.-L."/>
            <person name="Rong J.-C."/>
            <person name="Zhang Y.-Z."/>
        </authorList>
    </citation>
    <scope>NUCLEOTIDE SEQUENCE [LARGE SCALE GENOMIC DNA]</scope>
    <source>
        <strain evidence="16 17">SM1211</strain>
    </source>
</reference>
<evidence type="ECO:0000313" key="16">
    <source>
        <dbReference type="EMBL" id="PIL19752.1"/>
    </source>
</evidence>
<dbReference type="InterPro" id="IPR000515">
    <property type="entry name" value="MetI-like"/>
</dbReference>
<evidence type="ECO:0000256" key="5">
    <source>
        <dbReference type="ARBA" id="ARBA00022475"/>
    </source>
</evidence>
<comment type="function">
    <text evidence="10">Part of the ABC transporter complex GltIJKL involved in glutamate and aspartate uptake. Probably responsible for the translocation of the substrate across the membrane.</text>
</comment>
<evidence type="ECO:0000256" key="8">
    <source>
        <dbReference type="ARBA" id="ARBA00022989"/>
    </source>
</evidence>
<dbReference type="InterPro" id="IPR035906">
    <property type="entry name" value="MetI-like_sf"/>
</dbReference>
<dbReference type="EMBL" id="AWWI01000087">
    <property type="protein sequence ID" value="PIL19752.1"/>
    <property type="molecule type" value="Genomic_DNA"/>
</dbReference>
<dbReference type="AlphaFoldDB" id="A0A2G8RE14"/>
<dbReference type="CDD" id="cd06261">
    <property type="entry name" value="TM_PBP2"/>
    <property type="match status" value="1"/>
</dbReference>
<proteinExistence type="inferred from homology"/>
<keyword evidence="8 13" id="KW-1133">Transmembrane helix</keyword>
<evidence type="ECO:0000256" key="6">
    <source>
        <dbReference type="ARBA" id="ARBA00022692"/>
    </source>
</evidence>
<evidence type="ECO:0000256" key="10">
    <source>
        <dbReference type="ARBA" id="ARBA00060298"/>
    </source>
</evidence>
<evidence type="ECO:0000256" key="11">
    <source>
        <dbReference type="ARBA" id="ARBA00062718"/>
    </source>
</evidence>
<dbReference type="Pfam" id="PF00528">
    <property type="entry name" value="BPD_transp_1"/>
    <property type="match status" value="1"/>
</dbReference>
<comment type="caution">
    <text evidence="16">The sequence shown here is derived from an EMBL/GenBank/DDBJ whole genome shotgun (WGS) entry which is preliminary data.</text>
</comment>
<feature type="transmembrane region" description="Helical" evidence="13">
    <location>
        <begin position="55"/>
        <end position="75"/>
    </location>
</feature>
<organism evidence="16 17">
    <name type="scientific">Puniceibacterium antarcticum</name>
    <dbReference type="NCBI Taxonomy" id="1206336"/>
    <lineage>
        <taxon>Bacteria</taxon>
        <taxon>Pseudomonadati</taxon>
        <taxon>Pseudomonadota</taxon>
        <taxon>Alphaproteobacteria</taxon>
        <taxon>Rhodobacterales</taxon>
        <taxon>Paracoccaceae</taxon>
        <taxon>Puniceibacterium</taxon>
    </lineage>
</organism>
<name>A0A2G8RE14_9RHOB</name>
<dbReference type="InterPro" id="IPR010065">
    <property type="entry name" value="AA_ABC_transptr_permease_3TM"/>
</dbReference>
<dbReference type="InterPro" id="IPR043429">
    <property type="entry name" value="ArtM/GltK/GlnP/TcyL/YhdX-like"/>
</dbReference>
<comment type="similarity">
    <text evidence="3">Belongs to the binding-protein-dependent transport system permease family. HisMQ subfamily.</text>
</comment>
<dbReference type="GO" id="GO:0022857">
    <property type="term" value="F:transmembrane transporter activity"/>
    <property type="evidence" value="ECO:0007669"/>
    <property type="project" value="InterPro"/>
</dbReference>
<evidence type="ECO:0000256" key="12">
    <source>
        <dbReference type="ARBA" id="ARBA00073645"/>
    </source>
</evidence>
<dbReference type="PROSITE" id="PS50928">
    <property type="entry name" value="ABC_TM1"/>
    <property type="match status" value="1"/>
</dbReference>
<feature type="transmembrane region" description="Helical" evidence="13">
    <location>
        <begin position="20"/>
        <end position="43"/>
    </location>
</feature>
<keyword evidence="17" id="KW-1185">Reference proteome</keyword>